<evidence type="ECO:0000256" key="1">
    <source>
        <dbReference type="ARBA" id="ARBA00035112"/>
    </source>
</evidence>
<dbReference type="EMBL" id="QLNT01000007">
    <property type="protein sequence ID" value="KAF3073166.1"/>
    <property type="molecule type" value="Genomic_DNA"/>
</dbReference>
<dbReference type="Pfam" id="PF11807">
    <property type="entry name" value="UstYa"/>
    <property type="match status" value="1"/>
</dbReference>
<evidence type="ECO:0000256" key="2">
    <source>
        <dbReference type="SAM" id="Phobius"/>
    </source>
</evidence>
<comment type="caution">
    <text evidence="3">The sequence shown here is derived from an EMBL/GenBank/DDBJ whole genome shotgun (WGS) entry which is preliminary data.</text>
</comment>
<dbReference type="InterPro" id="IPR021765">
    <property type="entry name" value="UstYa-like"/>
</dbReference>
<evidence type="ECO:0000313" key="3">
    <source>
        <dbReference type="EMBL" id="KAF3073166.1"/>
    </source>
</evidence>
<reference evidence="3 4" key="1">
    <citation type="submission" date="2018-06" db="EMBL/GenBank/DDBJ databases">
        <title>Genome analysis of cellulolytic fungus Trichoderma lentiforme CFAM-422.</title>
        <authorList>
            <person name="Steindorff A.S."/>
            <person name="Formighieri E.F."/>
            <person name="Midorikawa G.E.O."/>
            <person name="Tamietti M.S."/>
            <person name="Ramos E.Z."/>
            <person name="Silva A.S."/>
            <person name="Bon E.P.S."/>
            <person name="Mendes T.D."/>
            <person name="Damaso M.C.T."/>
            <person name="Favaro L.C.L."/>
        </authorList>
    </citation>
    <scope>NUCLEOTIDE SEQUENCE [LARGE SCALE GENOMIC DNA]</scope>
    <source>
        <strain evidence="3 4">CFAM-422</strain>
    </source>
</reference>
<organism evidence="3 4">
    <name type="scientific">Trichoderma lentiforme</name>
    <dbReference type="NCBI Taxonomy" id="1567552"/>
    <lineage>
        <taxon>Eukaryota</taxon>
        <taxon>Fungi</taxon>
        <taxon>Dikarya</taxon>
        <taxon>Ascomycota</taxon>
        <taxon>Pezizomycotina</taxon>
        <taxon>Sordariomycetes</taxon>
        <taxon>Hypocreomycetidae</taxon>
        <taxon>Hypocreales</taxon>
        <taxon>Hypocreaceae</taxon>
        <taxon>Trichoderma</taxon>
    </lineage>
</organism>
<dbReference type="PANTHER" id="PTHR33365">
    <property type="entry name" value="YALI0B05434P"/>
    <property type="match status" value="1"/>
</dbReference>
<evidence type="ECO:0000313" key="4">
    <source>
        <dbReference type="Proteomes" id="UP000801864"/>
    </source>
</evidence>
<dbReference type="PANTHER" id="PTHR33365:SF6">
    <property type="entry name" value="OXIDASE USTYA"/>
    <property type="match status" value="1"/>
</dbReference>
<dbReference type="Proteomes" id="UP000801864">
    <property type="component" value="Unassembled WGS sequence"/>
</dbReference>
<dbReference type="GO" id="GO:0043386">
    <property type="term" value="P:mycotoxin biosynthetic process"/>
    <property type="evidence" value="ECO:0007669"/>
    <property type="project" value="InterPro"/>
</dbReference>
<accession>A0A9P4XHD0</accession>
<dbReference type="AlphaFoldDB" id="A0A9P4XHD0"/>
<keyword evidence="2" id="KW-0812">Transmembrane</keyword>
<keyword evidence="4" id="KW-1185">Reference proteome</keyword>
<gene>
    <name evidence="3" type="ORF">CFAM422_005128</name>
</gene>
<feature type="transmembrane region" description="Helical" evidence="2">
    <location>
        <begin position="51"/>
        <end position="73"/>
    </location>
</feature>
<protein>
    <submittedName>
        <fullName evidence="3">Uncharacterized protein</fullName>
    </submittedName>
</protein>
<name>A0A9P4XHD0_9HYPO</name>
<proteinExistence type="inferred from homology"/>
<sequence length="266" mass="29880">MERPLPASYDSVPTISDSDSTTILDDVEIEAFLSEKRGGRIYRGCGSLSVLYLWAAAVSVGLLLVLNIAILALQIKNRPIISDDVPYYLTNSAGQVYPSKVSRTYWDFDDNFLDHNISNAQIFWKGLFPEGDGIIALTDGEVRDLGLVHSARAFHDASKTIYLVAGFHQLHCLTQLRSLIIKLHLDPAFSITDPTYYHTMHCVDVIRQQILCHADGTLIYKRPQDKYPGDGGIRTCNNFDALTKWTKEHAYISFPEDTNLFPSHQT</sequence>
<keyword evidence="2" id="KW-0472">Membrane</keyword>
<comment type="similarity">
    <text evidence="1">Belongs to the ustYa family.</text>
</comment>
<keyword evidence="2" id="KW-1133">Transmembrane helix</keyword>